<organism evidence="11 12">
    <name type="scientific">Globodera rostochiensis</name>
    <name type="common">Golden nematode worm</name>
    <name type="synonym">Heterodera rostochiensis</name>
    <dbReference type="NCBI Taxonomy" id="31243"/>
    <lineage>
        <taxon>Eukaryota</taxon>
        <taxon>Metazoa</taxon>
        <taxon>Ecdysozoa</taxon>
        <taxon>Nematoda</taxon>
        <taxon>Chromadorea</taxon>
        <taxon>Rhabditida</taxon>
        <taxon>Tylenchina</taxon>
        <taxon>Tylenchomorpha</taxon>
        <taxon>Tylenchoidea</taxon>
        <taxon>Heteroderidae</taxon>
        <taxon>Heteroderinae</taxon>
        <taxon>Globodera</taxon>
    </lineage>
</organism>
<evidence type="ECO:0000313" key="11">
    <source>
        <dbReference type="Proteomes" id="UP000887572"/>
    </source>
</evidence>
<evidence type="ECO:0000256" key="5">
    <source>
        <dbReference type="ARBA" id="ARBA00023136"/>
    </source>
</evidence>
<dbReference type="Gene3D" id="1.20.1070.10">
    <property type="entry name" value="Rhodopsin 7-helix transmembrane proteins"/>
    <property type="match status" value="1"/>
</dbReference>
<evidence type="ECO:0000256" key="2">
    <source>
        <dbReference type="ARBA" id="ARBA00022692"/>
    </source>
</evidence>
<evidence type="ECO:0000256" key="6">
    <source>
        <dbReference type="ARBA" id="ARBA00023170"/>
    </source>
</evidence>
<evidence type="ECO:0000256" key="3">
    <source>
        <dbReference type="ARBA" id="ARBA00022989"/>
    </source>
</evidence>
<accession>A0A914I4W0</accession>
<feature type="transmembrane region" description="Helical" evidence="9">
    <location>
        <begin position="220"/>
        <end position="243"/>
    </location>
</feature>
<keyword evidence="2 8" id="KW-0812">Transmembrane</keyword>
<evidence type="ECO:0000256" key="1">
    <source>
        <dbReference type="ARBA" id="ARBA00004141"/>
    </source>
</evidence>
<comment type="subcellular location">
    <subcellularLocation>
        <location evidence="1">Membrane</location>
        <topology evidence="1">Multi-pass membrane protein</topology>
    </subcellularLocation>
</comment>
<evidence type="ECO:0000256" key="9">
    <source>
        <dbReference type="SAM" id="Phobius"/>
    </source>
</evidence>
<dbReference type="WBParaSite" id="Gr19_v10_g7542.t1">
    <property type="protein sequence ID" value="Gr19_v10_g7542.t1"/>
    <property type="gene ID" value="Gr19_v10_g7542"/>
</dbReference>
<keyword evidence="3 9" id="KW-1133">Transmembrane helix</keyword>
<feature type="transmembrane region" description="Helical" evidence="9">
    <location>
        <begin position="269"/>
        <end position="287"/>
    </location>
</feature>
<protein>
    <submittedName>
        <fullName evidence="12">G-protein coupled receptors family 1 profile domain-containing protein</fullName>
    </submittedName>
</protein>
<dbReference type="PROSITE" id="PS00237">
    <property type="entry name" value="G_PROTEIN_RECEP_F1_1"/>
    <property type="match status" value="1"/>
</dbReference>
<evidence type="ECO:0000256" key="8">
    <source>
        <dbReference type="RuleBase" id="RU000688"/>
    </source>
</evidence>
<reference evidence="12" key="1">
    <citation type="submission" date="2022-11" db="UniProtKB">
        <authorList>
            <consortium name="WormBaseParasite"/>
        </authorList>
    </citation>
    <scope>IDENTIFICATION</scope>
</reference>
<feature type="transmembrane region" description="Helical" evidence="9">
    <location>
        <begin position="307"/>
        <end position="329"/>
    </location>
</feature>
<dbReference type="Proteomes" id="UP000887572">
    <property type="component" value="Unplaced"/>
</dbReference>
<dbReference type="SUPFAM" id="SSF81321">
    <property type="entry name" value="Family A G protein-coupled receptor-like"/>
    <property type="match status" value="1"/>
</dbReference>
<dbReference type="GO" id="GO:0004930">
    <property type="term" value="F:G protein-coupled receptor activity"/>
    <property type="evidence" value="ECO:0007669"/>
    <property type="project" value="UniProtKB-KW"/>
</dbReference>
<keyword evidence="4 8" id="KW-0297">G-protein coupled receptor</keyword>
<dbReference type="Pfam" id="PF00001">
    <property type="entry name" value="7tm_1"/>
    <property type="match status" value="1"/>
</dbReference>
<feature type="transmembrane region" description="Helical" evidence="9">
    <location>
        <begin position="97"/>
        <end position="115"/>
    </location>
</feature>
<dbReference type="AlphaFoldDB" id="A0A914I4W0"/>
<dbReference type="PANTHER" id="PTHR24243">
    <property type="entry name" value="G-PROTEIN COUPLED RECEPTOR"/>
    <property type="match status" value="1"/>
</dbReference>
<dbReference type="InterPro" id="IPR017452">
    <property type="entry name" value="GPCR_Rhodpsn_7TM"/>
</dbReference>
<keyword evidence="11" id="KW-1185">Reference proteome</keyword>
<dbReference type="PROSITE" id="PS50262">
    <property type="entry name" value="G_PROTEIN_RECEP_F1_2"/>
    <property type="match status" value="1"/>
</dbReference>
<feature type="transmembrane region" description="Helical" evidence="9">
    <location>
        <begin position="60"/>
        <end position="85"/>
    </location>
</feature>
<feature type="transmembrane region" description="Helical" evidence="9">
    <location>
        <begin position="135"/>
        <end position="159"/>
    </location>
</feature>
<evidence type="ECO:0000313" key="12">
    <source>
        <dbReference type="WBParaSite" id="Gr19_v10_g7542.t1"/>
    </source>
</evidence>
<dbReference type="InterPro" id="IPR000276">
    <property type="entry name" value="GPCR_Rhodpsn"/>
</dbReference>
<dbReference type="GO" id="GO:0005886">
    <property type="term" value="C:plasma membrane"/>
    <property type="evidence" value="ECO:0007669"/>
    <property type="project" value="TreeGrafter"/>
</dbReference>
<evidence type="ECO:0000256" key="7">
    <source>
        <dbReference type="ARBA" id="ARBA00023224"/>
    </source>
</evidence>
<proteinExistence type="inferred from homology"/>
<feature type="transmembrane region" description="Helical" evidence="9">
    <location>
        <begin position="171"/>
        <end position="189"/>
    </location>
</feature>
<evidence type="ECO:0000259" key="10">
    <source>
        <dbReference type="PROSITE" id="PS50262"/>
    </source>
</evidence>
<dbReference type="PANTHER" id="PTHR24243:SF224">
    <property type="entry name" value="G-PROTEIN COUPLED RECEPTOR 19-RELATED"/>
    <property type="match status" value="1"/>
</dbReference>
<sequence>MRRRRQRREQNIKVPIHSVGRAKDPVPIELITAMTNLDRSAPIGGSPAAARRLIAPVPSALFAVLFTLLTLAGLLGNGLVIGAVCSDRRMRRSAMNILLLNLAFADLLNLLATSVEWSQTLPSWTCPLLRYSECMFLFASILTQLTVCVERFIAICFPLQARRACTRSNALLALLAIWTFVAFFATQRIKNKNSILVRYALCLNRFSLTDLWLAYKWAEFLAFFLAPAALCALLHSRLCLALSSDQFKLNRRRQNPSDHSNGKEWDERVVCMLLVCVAVQLLCYSPIQAMFLATALFDVVLVAPYEMLLLLNALALACSAANPLLYTLFSRNFRTRTRSMLLSTANQCISARVPTKAFDEQKNAAQSYRLGDRF</sequence>
<feature type="domain" description="G-protein coupled receptors family 1 profile" evidence="10">
    <location>
        <begin position="76"/>
        <end position="326"/>
    </location>
</feature>
<comment type="similarity">
    <text evidence="8">Belongs to the G-protein coupled receptor 1 family.</text>
</comment>
<keyword evidence="5 9" id="KW-0472">Membrane</keyword>
<keyword evidence="6 8" id="KW-0675">Receptor</keyword>
<dbReference type="CDD" id="cd00637">
    <property type="entry name" value="7tm_classA_rhodopsin-like"/>
    <property type="match status" value="1"/>
</dbReference>
<evidence type="ECO:0000256" key="4">
    <source>
        <dbReference type="ARBA" id="ARBA00023040"/>
    </source>
</evidence>
<keyword evidence="7 8" id="KW-0807">Transducer</keyword>
<name>A0A914I4W0_GLORO</name>
<dbReference type="PRINTS" id="PR00237">
    <property type="entry name" value="GPCRRHODOPSN"/>
</dbReference>